<protein>
    <submittedName>
        <fullName evidence="7">Putative PurR-regulated permease PerM</fullName>
    </submittedName>
</protein>
<keyword evidence="3 6" id="KW-0812">Transmembrane</keyword>
<keyword evidence="8" id="KW-1185">Reference proteome</keyword>
<comment type="similarity">
    <text evidence="2">Belongs to the autoinducer-2 exporter (AI-2E) (TC 2.A.86) family.</text>
</comment>
<evidence type="ECO:0000256" key="1">
    <source>
        <dbReference type="ARBA" id="ARBA00004141"/>
    </source>
</evidence>
<feature type="transmembrane region" description="Helical" evidence="6">
    <location>
        <begin position="297"/>
        <end position="321"/>
    </location>
</feature>
<proteinExistence type="inferred from homology"/>
<accession>A0A840VT97</accession>
<dbReference type="InterPro" id="IPR002549">
    <property type="entry name" value="AI-2E-like"/>
</dbReference>
<keyword evidence="5 6" id="KW-0472">Membrane</keyword>
<dbReference type="GO" id="GO:0055085">
    <property type="term" value="P:transmembrane transport"/>
    <property type="evidence" value="ECO:0007669"/>
    <property type="project" value="TreeGrafter"/>
</dbReference>
<dbReference type="Pfam" id="PF01594">
    <property type="entry name" value="AI-2E_transport"/>
    <property type="match status" value="1"/>
</dbReference>
<evidence type="ECO:0000256" key="4">
    <source>
        <dbReference type="ARBA" id="ARBA00022989"/>
    </source>
</evidence>
<dbReference type="GO" id="GO:0016020">
    <property type="term" value="C:membrane"/>
    <property type="evidence" value="ECO:0007669"/>
    <property type="project" value="UniProtKB-SubCell"/>
</dbReference>
<dbReference type="EMBL" id="JACHFJ010000006">
    <property type="protein sequence ID" value="MBB5373442.1"/>
    <property type="molecule type" value="Genomic_DNA"/>
</dbReference>
<feature type="transmembrane region" description="Helical" evidence="6">
    <location>
        <begin position="222"/>
        <end position="244"/>
    </location>
</feature>
<feature type="transmembrane region" description="Helical" evidence="6">
    <location>
        <begin position="256"/>
        <end position="277"/>
    </location>
</feature>
<gene>
    <name evidence="7" type="ORF">HNP71_001702</name>
</gene>
<comment type="subcellular location">
    <subcellularLocation>
        <location evidence="1">Membrane</location>
        <topology evidence="1">Multi-pass membrane protein</topology>
    </subcellularLocation>
</comment>
<evidence type="ECO:0000256" key="2">
    <source>
        <dbReference type="ARBA" id="ARBA00009773"/>
    </source>
</evidence>
<dbReference type="PANTHER" id="PTHR21716:SF62">
    <property type="entry name" value="TRANSPORT PROTEIN YDBI-RELATED"/>
    <property type="match status" value="1"/>
</dbReference>
<name>A0A840VT97_9PROT</name>
<reference evidence="7 8" key="1">
    <citation type="submission" date="2020-08" db="EMBL/GenBank/DDBJ databases">
        <title>Genomic Encyclopedia of Type Strains, Phase IV (KMG-IV): sequencing the most valuable type-strain genomes for metagenomic binning, comparative biology and taxonomic classification.</title>
        <authorList>
            <person name="Goeker M."/>
        </authorList>
    </citation>
    <scope>NUCLEOTIDE SEQUENCE [LARGE SCALE GENOMIC DNA]</scope>
    <source>
        <strain evidence="7 8">DSM 27026</strain>
    </source>
</reference>
<feature type="transmembrane region" description="Helical" evidence="6">
    <location>
        <begin position="135"/>
        <end position="159"/>
    </location>
</feature>
<evidence type="ECO:0000313" key="8">
    <source>
        <dbReference type="Proteomes" id="UP000553706"/>
    </source>
</evidence>
<evidence type="ECO:0000256" key="6">
    <source>
        <dbReference type="SAM" id="Phobius"/>
    </source>
</evidence>
<feature type="transmembrane region" description="Helical" evidence="6">
    <location>
        <begin position="191"/>
        <end position="216"/>
    </location>
</feature>
<organism evidence="7 8">
    <name type="scientific">Acidocella aromatica</name>
    <dbReference type="NCBI Taxonomy" id="1303579"/>
    <lineage>
        <taxon>Bacteria</taxon>
        <taxon>Pseudomonadati</taxon>
        <taxon>Pseudomonadota</taxon>
        <taxon>Alphaproteobacteria</taxon>
        <taxon>Acetobacterales</taxon>
        <taxon>Acidocellaceae</taxon>
        <taxon>Acidocella</taxon>
    </lineage>
</organism>
<feature type="transmembrane region" description="Helical" evidence="6">
    <location>
        <begin position="57"/>
        <end position="78"/>
    </location>
</feature>
<dbReference type="AlphaFoldDB" id="A0A840VT97"/>
<dbReference type="Proteomes" id="UP000553706">
    <property type="component" value="Unassembled WGS sequence"/>
</dbReference>
<dbReference type="PANTHER" id="PTHR21716">
    <property type="entry name" value="TRANSMEMBRANE PROTEIN"/>
    <property type="match status" value="1"/>
</dbReference>
<evidence type="ECO:0000256" key="3">
    <source>
        <dbReference type="ARBA" id="ARBA00022692"/>
    </source>
</evidence>
<dbReference type="RefSeq" id="WP_183266441.1">
    <property type="nucleotide sequence ID" value="NZ_JACHFJ010000006.1"/>
</dbReference>
<evidence type="ECO:0000313" key="7">
    <source>
        <dbReference type="EMBL" id="MBB5373442.1"/>
    </source>
</evidence>
<evidence type="ECO:0000256" key="5">
    <source>
        <dbReference type="ARBA" id="ARBA00023136"/>
    </source>
</evidence>
<keyword evidence="4 6" id="KW-1133">Transmembrane helix</keyword>
<sequence>MARFIKKLLITLLVLALALAAWRLADLGMLLFGAVLISIGLRRAAESLGRRARIGTAAGLALVVLLFVAALAASLTFFGTVAAGQFNELVQQVPQGLRIALAWLQAQPYGPYVLAQARGIAPAELTSAAGRAVTLGMQVVASTLGYGILTFLVAIYLAAQPQLYRQLCLRLVPPAHRATADRLLERTGDVLLHWLLGQFIVMLIIGSLSGLGLWALGIEAPFALGLVGGLLTFIPYFGAVLAAVPATLVALTQGPLNAVLVIAMYAGVHFIEGNFVTPIVQAEATSLPPVLSLLSTVAFSILFGLSAVLLATPLTLFLLVAMELLYVGGTLGGTAKTAERLVDVH</sequence>
<comment type="caution">
    <text evidence="7">The sequence shown here is derived from an EMBL/GenBank/DDBJ whole genome shotgun (WGS) entry which is preliminary data.</text>
</comment>